<dbReference type="HAMAP" id="MF_00122">
    <property type="entry name" value="GatC"/>
    <property type="match status" value="1"/>
</dbReference>
<comment type="caution">
    <text evidence="2">The sequence shown here is derived from an EMBL/GenBank/DDBJ whole genome shotgun (WGS) entry which is preliminary data.</text>
</comment>
<comment type="catalytic activity">
    <reaction evidence="1">
        <text>L-aspartyl-tRNA(Asn) + L-glutamine + ATP + H2O = L-asparaginyl-tRNA(Asn) + L-glutamate + ADP + phosphate + 2 H(+)</text>
        <dbReference type="Rhea" id="RHEA:14513"/>
        <dbReference type="Rhea" id="RHEA-COMP:9674"/>
        <dbReference type="Rhea" id="RHEA-COMP:9677"/>
        <dbReference type="ChEBI" id="CHEBI:15377"/>
        <dbReference type="ChEBI" id="CHEBI:15378"/>
        <dbReference type="ChEBI" id="CHEBI:29985"/>
        <dbReference type="ChEBI" id="CHEBI:30616"/>
        <dbReference type="ChEBI" id="CHEBI:43474"/>
        <dbReference type="ChEBI" id="CHEBI:58359"/>
        <dbReference type="ChEBI" id="CHEBI:78515"/>
        <dbReference type="ChEBI" id="CHEBI:78516"/>
        <dbReference type="ChEBI" id="CHEBI:456216"/>
    </reaction>
</comment>
<organism evidence="2 3">
    <name type="scientific">Pedobacter flavus</name>
    <dbReference type="NCBI Taxonomy" id="3113906"/>
    <lineage>
        <taxon>Bacteria</taxon>
        <taxon>Pseudomonadati</taxon>
        <taxon>Bacteroidota</taxon>
        <taxon>Sphingobacteriia</taxon>
        <taxon>Sphingobacteriales</taxon>
        <taxon>Sphingobacteriaceae</taxon>
        <taxon>Pedobacter</taxon>
    </lineage>
</organism>
<proteinExistence type="inferred from homology"/>
<keyword evidence="1" id="KW-0436">Ligase</keyword>
<comment type="catalytic activity">
    <reaction evidence="1">
        <text>L-glutamyl-tRNA(Gln) + L-glutamine + ATP + H2O = L-glutaminyl-tRNA(Gln) + L-glutamate + ADP + phosphate + H(+)</text>
        <dbReference type="Rhea" id="RHEA:17521"/>
        <dbReference type="Rhea" id="RHEA-COMP:9681"/>
        <dbReference type="Rhea" id="RHEA-COMP:9684"/>
        <dbReference type="ChEBI" id="CHEBI:15377"/>
        <dbReference type="ChEBI" id="CHEBI:15378"/>
        <dbReference type="ChEBI" id="CHEBI:29985"/>
        <dbReference type="ChEBI" id="CHEBI:30616"/>
        <dbReference type="ChEBI" id="CHEBI:43474"/>
        <dbReference type="ChEBI" id="CHEBI:58359"/>
        <dbReference type="ChEBI" id="CHEBI:78520"/>
        <dbReference type="ChEBI" id="CHEBI:78521"/>
        <dbReference type="ChEBI" id="CHEBI:456216"/>
    </reaction>
</comment>
<dbReference type="Gene3D" id="1.10.20.60">
    <property type="entry name" value="Glu-tRNAGln amidotransferase C subunit, N-terminal domain"/>
    <property type="match status" value="1"/>
</dbReference>
<comment type="subunit">
    <text evidence="1">Heterotrimer of A, B and C subunits.</text>
</comment>
<dbReference type="InterPro" id="IPR003837">
    <property type="entry name" value="GatC"/>
</dbReference>
<keyword evidence="1" id="KW-0547">Nucleotide-binding</keyword>
<sequence length="96" mass="10905">MKIDNKVTQKIANLARIKVEDQELDSLSAELSKILTFMDKLNELDTNHVEPLVYLNSAVNCWRTDEANTNLTTEEALKNAPLKKGDYFAVPKIIEK</sequence>
<dbReference type="InterPro" id="IPR036113">
    <property type="entry name" value="Asp/Glu-ADT_sf_sub_c"/>
</dbReference>
<accession>A0ABU7H3F4</accession>
<gene>
    <name evidence="1 2" type="primary">gatC</name>
    <name evidence="2" type="ORF">VRU49_10580</name>
</gene>
<comment type="function">
    <text evidence="1">Allows the formation of correctly charged Asn-tRNA(Asn) or Gln-tRNA(Gln) through the transamidation of misacylated Asp-tRNA(Asn) or Glu-tRNA(Gln) in organisms which lack either or both of asparaginyl-tRNA or glutaminyl-tRNA synthetases. The reaction takes place in the presence of glutamine and ATP through an activated phospho-Asp-tRNA(Asn) or phospho-Glu-tRNA(Gln).</text>
</comment>
<dbReference type="SUPFAM" id="SSF141000">
    <property type="entry name" value="Glu-tRNAGln amidotransferase C subunit"/>
    <property type="match status" value="1"/>
</dbReference>
<dbReference type="EMBL" id="JAZDQU010000002">
    <property type="protein sequence ID" value="MEE1885862.1"/>
    <property type="molecule type" value="Genomic_DNA"/>
</dbReference>
<dbReference type="PANTHER" id="PTHR15004:SF0">
    <property type="entry name" value="GLUTAMYL-TRNA(GLN) AMIDOTRANSFERASE SUBUNIT C, MITOCHONDRIAL"/>
    <property type="match status" value="1"/>
</dbReference>
<evidence type="ECO:0000313" key="3">
    <source>
        <dbReference type="Proteomes" id="UP001337681"/>
    </source>
</evidence>
<dbReference type="RefSeq" id="WP_330146753.1">
    <property type="nucleotide sequence ID" value="NZ_JAZDQU010000002.1"/>
</dbReference>
<dbReference type="PANTHER" id="PTHR15004">
    <property type="entry name" value="GLUTAMYL-TRNA(GLN) AMIDOTRANSFERASE SUBUNIT C, MITOCHONDRIAL"/>
    <property type="match status" value="1"/>
</dbReference>
<evidence type="ECO:0000256" key="1">
    <source>
        <dbReference type="HAMAP-Rule" id="MF_00122"/>
    </source>
</evidence>
<dbReference type="EC" id="6.3.5.-" evidence="1"/>
<reference evidence="2 3" key="1">
    <citation type="submission" date="2024-01" db="EMBL/GenBank/DDBJ databases">
        <title>Pedobacter sp. nov., isolated from oil-contaminated soil.</title>
        <authorList>
            <person name="Le N.T.T."/>
        </authorList>
    </citation>
    <scope>NUCLEOTIDE SEQUENCE [LARGE SCALE GENOMIC DNA]</scope>
    <source>
        <strain evidence="2 3">VNH31</strain>
    </source>
</reference>
<keyword evidence="3" id="KW-1185">Reference proteome</keyword>
<comment type="similarity">
    <text evidence="1">Belongs to the GatC family.</text>
</comment>
<keyword evidence="1" id="KW-0067">ATP-binding</keyword>
<evidence type="ECO:0000313" key="2">
    <source>
        <dbReference type="EMBL" id="MEE1885862.1"/>
    </source>
</evidence>
<keyword evidence="1" id="KW-0648">Protein biosynthesis</keyword>
<name>A0ABU7H3F4_9SPHI</name>
<dbReference type="NCBIfam" id="TIGR00135">
    <property type="entry name" value="gatC"/>
    <property type="match status" value="1"/>
</dbReference>
<dbReference type="Pfam" id="PF02686">
    <property type="entry name" value="GatC"/>
    <property type="match status" value="1"/>
</dbReference>
<protein>
    <recommendedName>
        <fullName evidence="1">Aspartyl/glutamyl-tRNA(Asn/Gln) amidotransferase subunit C</fullName>
        <shortName evidence="1">Asp/Glu-ADT subunit C</shortName>
        <ecNumber evidence="1">6.3.5.-</ecNumber>
    </recommendedName>
</protein>
<dbReference type="Proteomes" id="UP001337681">
    <property type="component" value="Unassembled WGS sequence"/>
</dbReference>